<feature type="region of interest" description="Disordered" evidence="6">
    <location>
        <begin position="91"/>
        <end position="112"/>
    </location>
</feature>
<feature type="compositionally biased region" description="Basic and acidic residues" evidence="6">
    <location>
        <begin position="307"/>
        <end position="316"/>
    </location>
</feature>
<evidence type="ECO:0000313" key="9">
    <source>
        <dbReference type="Proteomes" id="UP000070544"/>
    </source>
</evidence>
<dbReference type="InterPro" id="IPR000058">
    <property type="entry name" value="Znf_AN1"/>
</dbReference>
<keyword evidence="2" id="KW-0677">Repeat</keyword>
<dbReference type="InterPro" id="IPR003903">
    <property type="entry name" value="UIM_dom"/>
</dbReference>
<evidence type="ECO:0000256" key="5">
    <source>
        <dbReference type="PROSITE-ProRule" id="PRU00449"/>
    </source>
</evidence>
<dbReference type="PROSITE" id="PS51039">
    <property type="entry name" value="ZF_AN1"/>
    <property type="match status" value="1"/>
</dbReference>
<organism evidence="8 9">
    <name type="scientific">Gonapodya prolifera (strain JEL478)</name>
    <name type="common">Monoblepharis prolifera</name>
    <dbReference type="NCBI Taxonomy" id="1344416"/>
    <lineage>
        <taxon>Eukaryota</taxon>
        <taxon>Fungi</taxon>
        <taxon>Fungi incertae sedis</taxon>
        <taxon>Chytridiomycota</taxon>
        <taxon>Chytridiomycota incertae sedis</taxon>
        <taxon>Monoblepharidomycetes</taxon>
        <taxon>Monoblepharidales</taxon>
        <taxon>Gonapodyaceae</taxon>
        <taxon>Gonapodya</taxon>
    </lineage>
</organism>
<feature type="compositionally biased region" description="Gly residues" evidence="6">
    <location>
        <begin position="276"/>
        <end position="291"/>
    </location>
</feature>
<dbReference type="PANTHER" id="PTHR14677">
    <property type="entry name" value="ARSENITE INDUCUBLE RNA ASSOCIATED PROTEIN AIP-1-RELATED"/>
    <property type="match status" value="1"/>
</dbReference>
<dbReference type="GO" id="GO:0008270">
    <property type="term" value="F:zinc ion binding"/>
    <property type="evidence" value="ECO:0007669"/>
    <property type="project" value="UniProtKB-KW"/>
</dbReference>
<dbReference type="EMBL" id="KQ965744">
    <property type="protein sequence ID" value="KXS17874.1"/>
    <property type="molecule type" value="Genomic_DNA"/>
</dbReference>
<feature type="region of interest" description="Disordered" evidence="6">
    <location>
        <begin position="269"/>
        <end position="316"/>
    </location>
</feature>
<dbReference type="GO" id="GO:0005737">
    <property type="term" value="C:cytoplasm"/>
    <property type="evidence" value="ECO:0007669"/>
    <property type="project" value="TreeGrafter"/>
</dbReference>
<accession>A0A139AMS0</accession>
<evidence type="ECO:0000256" key="6">
    <source>
        <dbReference type="SAM" id="MobiDB-lite"/>
    </source>
</evidence>
<dbReference type="SUPFAM" id="SSF118310">
    <property type="entry name" value="AN1-like Zinc finger"/>
    <property type="match status" value="2"/>
</dbReference>
<feature type="compositionally biased region" description="Low complexity" evidence="6">
    <location>
        <begin position="206"/>
        <end position="224"/>
    </location>
</feature>
<dbReference type="Proteomes" id="UP000070544">
    <property type="component" value="Unassembled WGS sequence"/>
</dbReference>
<reference evidence="8 9" key="1">
    <citation type="journal article" date="2015" name="Genome Biol. Evol.">
        <title>Phylogenomic analyses indicate that early fungi evolved digesting cell walls of algal ancestors of land plants.</title>
        <authorList>
            <person name="Chang Y."/>
            <person name="Wang S."/>
            <person name="Sekimoto S."/>
            <person name="Aerts A.L."/>
            <person name="Choi C."/>
            <person name="Clum A."/>
            <person name="LaButti K.M."/>
            <person name="Lindquist E.A."/>
            <person name="Yee Ngan C."/>
            <person name="Ohm R.A."/>
            <person name="Salamov A.A."/>
            <person name="Grigoriev I.V."/>
            <person name="Spatafora J.W."/>
            <person name="Berbee M.L."/>
        </authorList>
    </citation>
    <scope>NUCLEOTIDE SEQUENCE [LARGE SCALE GENOMIC DNA]</scope>
    <source>
        <strain evidence="8 9">JEL478</strain>
    </source>
</reference>
<dbReference type="STRING" id="1344416.A0A139AMS0"/>
<sequence>MELPNVGIHCALPTCNQLDFLPFKCQYCFSKFCQDHWKVDAHDCKSKPPDYLVDARTTVCPLCDKVVSVARGDDPNEMVDLHIRLGCPPTLPSSSSSSSLLAPTPSGSTLGTSSCPVPRCNYKGPVVVRCENCGVVHCVRHRNPRDHSCPSLSSRTPSPNPAVASKPLSSTVPSAAGRGASAARPPAQTAAAAAAAARAGGGAKAGRGASAAQAASRPATAAAPPTRPPPTRNAPRDATNLSESEQLALAMELSRAQAEEDEQMALALALSKGDVPEGGTGRGQGNQGQGGSRSRRSTASGGSGGSGKKDDGCVAM</sequence>
<evidence type="ECO:0000256" key="2">
    <source>
        <dbReference type="ARBA" id="ARBA00022737"/>
    </source>
</evidence>
<name>A0A139AMS0_GONPJ</name>
<protein>
    <recommendedName>
        <fullName evidence="7">AN1-type domain-containing protein</fullName>
    </recommendedName>
</protein>
<evidence type="ECO:0000256" key="4">
    <source>
        <dbReference type="ARBA" id="ARBA00022833"/>
    </source>
</evidence>
<dbReference type="SMART" id="SM00154">
    <property type="entry name" value="ZnF_AN1"/>
    <property type="match status" value="2"/>
</dbReference>
<dbReference type="Pfam" id="PF25403">
    <property type="entry name" value="zf-C2H2_ZFAND2"/>
    <property type="match status" value="1"/>
</dbReference>
<keyword evidence="3 5" id="KW-0863">Zinc-finger</keyword>
<dbReference type="InterPro" id="IPR035896">
    <property type="entry name" value="AN1-like_Znf"/>
</dbReference>
<dbReference type="InterPro" id="IPR057357">
    <property type="entry name" value="Znf-C2H2_ZFAND2A/B"/>
</dbReference>
<feature type="compositionally biased region" description="Low complexity" evidence="6">
    <location>
        <begin position="92"/>
        <end position="112"/>
    </location>
</feature>
<dbReference type="PANTHER" id="PTHR14677:SF20">
    <property type="entry name" value="ZINC FINGER AN1-TYPE CONTAINING 2A-RELATED"/>
    <property type="match status" value="1"/>
</dbReference>
<dbReference type="AlphaFoldDB" id="A0A139AMS0"/>
<dbReference type="Gene3D" id="4.10.1110.10">
    <property type="entry name" value="AN1-like Zinc finger"/>
    <property type="match status" value="2"/>
</dbReference>
<keyword evidence="9" id="KW-1185">Reference proteome</keyword>
<feature type="region of interest" description="Disordered" evidence="6">
    <location>
        <begin position="144"/>
        <end position="187"/>
    </location>
</feature>
<evidence type="ECO:0000259" key="7">
    <source>
        <dbReference type="PROSITE" id="PS51039"/>
    </source>
</evidence>
<evidence type="ECO:0000256" key="1">
    <source>
        <dbReference type="ARBA" id="ARBA00022723"/>
    </source>
</evidence>
<dbReference type="Pfam" id="PF01428">
    <property type="entry name" value="zf-AN1"/>
    <property type="match status" value="2"/>
</dbReference>
<feature type="compositionally biased region" description="Low complexity" evidence="6">
    <location>
        <begin position="174"/>
        <end position="187"/>
    </location>
</feature>
<evidence type="ECO:0000313" key="8">
    <source>
        <dbReference type="EMBL" id="KXS17874.1"/>
    </source>
</evidence>
<dbReference type="PROSITE" id="PS50330">
    <property type="entry name" value="UIM"/>
    <property type="match status" value="1"/>
</dbReference>
<keyword evidence="4" id="KW-0862">Zinc</keyword>
<dbReference type="OrthoDB" id="431929at2759"/>
<feature type="region of interest" description="Disordered" evidence="6">
    <location>
        <begin position="203"/>
        <end position="240"/>
    </location>
</feature>
<keyword evidence="1" id="KW-0479">Metal-binding</keyword>
<feature type="domain" description="AN1-type" evidence="7">
    <location>
        <begin position="4"/>
        <end position="52"/>
    </location>
</feature>
<proteinExistence type="predicted"/>
<gene>
    <name evidence="8" type="ORF">M427DRAFT_54122</name>
</gene>
<evidence type="ECO:0000256" key="3">
    <source>
        <dbReference type="ARBA" id="ARBA00022771"/>
    </source>
</evidence>